<keyword evidence="4" id="KW-0808">Transferase</keyword>
<sequence>MTTLPDDLSHQAIKGVNFAQSAAKLGARKFRDRIQESRLPSDFYPQATDEFVAAAYFGVGLDSVYQLEQWLWPFEQLETELKGLGYGDHPFGIIVRSPIVAKHLKTVTDLPVRFSRLTKGLDEFMTSSSLRAVFYVNQATPNFQSLRYPGPAHVHLSHGESEKVSMISNQLKAYDFVFTAGEAARDRIERTLYGMCDEKMLDVGRPQLDRPRAIPEVWRSFAAAESDGQIVFYAPTWEGDSPSMEYGAIAHNGASIVSNLLEAGYRVIFRPHPRTGVMRGDFAKALEAIEDIVESDPRAFRDRTPDVSWQFDMADVAVAEMSSVAYDWLASKKPLVMIEPFSSDAEVLSGGLLDRCLTLPSDDSLDIVDLITEAESAWDLSSELGRHYLGDTSPGAQISQFIDATKNVIERRNEDRLQKADS</sequence>
<dbReference type="Proteomes" id="UP000217564">
    <property type="component" value="Unassembled WGS sequence"/>
</dbReference>
<evidence type="ECO:0000313" key="4">
    <source>
        <dbReference type="EMBL" id="SMY04474.1"/>
    </source>
</evidence>
<evidence type="ECO:0000313" key="8">
    <source>
        <dbReference type="Proteomes" id="UP000234300"/>
    </source>
</evidence>
<accession>A0A2H1KY27</accession>
<evidence type="ECO:0000313" key="2">
    <source>
        <dbReference type="EMBL" id="PCC42586.1"/>
    </source>
</evidence>
<dbReference type="GO" id="GO:0016020">
    <property type="term" value="C:membrane"/>
    <property type="evidence" value="ECO:0007669"/>
    <property type="project" value="InterPro"/>
</dbReference>
<evidence type="ECO:0000313" key="3">
    <source>
        <dbReference type="EMBL" id="PCC45169.1"/>
    </source>
</evidence>
<dbReference type="InterPro" id="IPR043148">
    <property type="entry name" value="TagF_C"/>
</dbReference>
<reference evidence="5 6" key="1">
    <citation type="journal article" date="2017" name="Elife">
        <title>Extensive horizontal gene transfer in cheese-associated bacteria.</title>
        <authorList>
            <person name="Bonham K.S."/>
            <person name="Wolfe B.E."/>
            <person name="Dutton R.J."/>
        </authorList>
    </citation>
    <scope>NUCLEOTIDE SEQUENCE [LARGE SCALE GENOMIC DNA]</scope>
    <source>
        <strain evidence="3 5">947_7</strain>
        <strain evidence="2 7">962_8</strain>
        <strain evidence="1 6">JB5</strain>
    </source>
</reference>
<evidence type="ECO:0000313" key="5">
    <source>
        <dbReference type="Proteomes" id="UP000217564"/>
    </source>
</evidence>
<dbReference type="Pfam" id="PF04464">
    <property type="entry name" value="Glyphos_transf"/>
    <property type="match status" value="1"/>
</dbReference>
<protein>
    <submittedName>
        <fullName evidence="4">CDP-glycerol glycerophosphotransferase, TagB/SpsB family</fullName>
    </submittedName>
</protein>
<organism evidence="2 7">
    <name type="scientific">Brevibacterium aurantiacum</name>
    <dbReference type="NCBI Taxonomy" id="273384"/>
    <lineage>
        <taxon>Bacteria</taxon>
        <taxon>Bacillati</taxon>
        <taxon>Actinomycetota</taxon>
        <taxon>Actinomycetes</taxon>
        <taxon>Micrococcales</taxon>
        <taxon>Brevibacteriaceae</taxon>
        <taxon>Brevibacterium</taxon>
    </lineage>
</organism>
<dbReference type="EMBL" id="NRGX01000001">
    <property type="protein sequence ID" value="PCC17505.1"/>
    <property type="molecule type" value="Genomic_DNA"/>
</dbReference>
<reference evidence="4 8" key="2">
    <citation type="submission" date="2017-03" db="EMBL/GenBank/DDBJ databases">
        <authorList>
            <person name="Afonso C.L."/>
            <person name="Miller P.J."/>
            <person name="Scott M.A."/>
            <person name="Spackman E."/>
            <person name="Goraichik I."/>
            <person name="Dimitrov K.M."/>
            <person name="Suarez D.L."/>
            <person name="Swayne D.E."/>
        </authorList>
    </citation>
    <scope>NUCLEOTIDE SEQUENCE [LARGE SCALE GENOMIC DNA]</scope>
    <source>
        <strain evidence="4">8</strain>
        <strain evidence="8">8(6)</strain>
    </source>
</reference>
<dbReference type="AlphaFoldDB" id="A0A2A3YTB9"/>
<evidence type="ECO:0000313" key="7">
    <source>
        <dbReference type="Proteomes" id="UP000218620"/>
    </source>
</evidence>
<evidence type="ECO:0000313" key="1">
    <source>
        <dbReference type="EMBL" id="PCC17505.1"/>
    </source>
</evidence>
<evidence type="ECO:0000313" key="6">
    <source>
        <dbReference type="Proteomes" id="UP000218377"/>
    </source>
</evidence>
<dbReference type="Proteomes" id="UP000218620">
    <property type="component" value="Unassembled WGS sequence"/>
</dbReference>
<dbReference type="Proteomes" id="UP000218377">
    <property type="component" value="Unassembled WGS sequence"/>
</dbReference>
<dbReference type="EMBL" id="NRGQ01000018">
    <property type="protein sequence ID" value="PCC42586.1"/>
    <property type="molecule type" value="Genomic_DNA"/>
</dbReference>
<dbReference type="SUPFAM" id="SSF53756">
    <property type="entry name" value="UDP-Glycosyltransferase/glycogen phosphorylase"/>
    <property type="match status" value="1"/>
</dbReference>
<dbReference type="RefSeq" id="WP_096157469.1">
    <property type="nucleotide sequence ID" value="NZ_FXZI01000020.1"/>
</dbReference>
<dbReference type="GO" id="GO:0047355">
    <property type="term" value="F:CDP-glycerol glycerophosphotransferase activity"/>
    <property type="evidence" value="ECO:0007669"/>
    <property type="project" value="InterPro"/>
</dbReference>
<dbReference type="EMBL" id="FXZI01000020">
    <property type="protein sequence ID" value="SMY04474.1"/>
    <property type="molecule type" value="Genomic_DNA"/>
</dbReference>
<dbReference type="Gene3D" id="3.40.50.12580">
    <property type="match status" value="1"/>
</dbReference>
<dbReference type="Proteomes" id="UP000234300">
    <property type="component" value="Unassembled WGS sequence"/>
</dbReference>
<name>A0A2A3YTB9_BREAU</name>
<accession>A0A2A3YTB9</accession>
<proteinExistence type="predicted"/>
<dbReference type="EMBL" id="NRGP01000028">
    <property type="protein sequence ID" value="PCC45169.1"/>
    <property type="molecule type" value="Genomic_DNA"/>
</dbReference>
<gene>
    <name evidence="4" type="ORF">BAURA86_03691</name>
    <name evidence="3" type="ORF">CIK64_16510</name>
    <name evidence="2" type="ORF">CIK65_12740</name>
    <name evidence="1" type="ORF">CIK79_03905</name>
</gene>
<dbReference type="InterPro" id="IPR007554">
    <property type="entry name" value="Glycerophosphate_synth"/>
</dbReference>